<evidence type="ECO:0000259" key="4">
    <source>
        <dbReference type="PROSITE" id="PS50991"/>
    </source>
</evidence>
<dbReference type="KEGG" id="lvs:LOKVESSMR4R_01810"/>
<keyword evidence="3 5" id="KW-0456">Lyase</keyword>
<dbReference type="GO" id="GO:0046872">
    <property type="term" value="F:metal ion binding"/>
    <property type="evidence" value="ECO:0007669"/>
    <property type="project" value="UniProtKB-KW"/>
</dbReference>
<dbReference type="FunFam" id="3.20.20.70:FF:000071">
    <property type="entry name" value="Hydroxymethylglutaryl-CoA lyase"/>
    <property type="match status" value="1"/>
</dbReference>
<evidence type="ECO:0000313" key="6">
    <source>
        <dbReference type="Proteomes" id="UP000195273"/>
    </source>
</evidence>
<dbReference type="Gene3D" id="3.20.20.70">
    <property type="entry name" value="Aldolase class I"/>
    <property type="match status" value="1"/>
</dbReference>
<dbReference type="SUPFAM" id="SSF51569">
    <property type="entry name" value="Aldolase"/>
    <property type="match status" value="1"/>
</dbReference>
<accession>A0A1Y0EC35</accession>
<evidence type="ECO:0000256" key="1">
    <source>
        <dbReference type="ARBA" id="ARBA00009405"/>
    </source>
</evidence>
<reference evidence="5 6" key="1">
    <citation type="submission" date="2017-05" db="EMBL/GenBank/DDBJ databases">
        <title>Genome Sequence of Loktanella vestfoldensis Strain SMR4r Isolated from a Culture of the Diatom Skeletonema marinoi.</title>
        <authorList>
            <person name="Topel M."/>
            <person name="Pinder M.I.M."/>
            <person name="Johansson O.N."/>
            <person name="Kourtchenko O."/>
            <person name="Godhe A."/>
            <person name="Clarke A.K."/>
        </authorList>
    </citation>
    <scope>NUCLEOTIDE SEQUENCE [LARGE SCALE GENOMIC DNA]</scope>
    <source>
        <strain evidence="5 6">SMR4r</strain>
    </source>
</reference>
<dbReference type="EMBL" id="CP021431">
    <property type="protein sequence ID" value="ARU01123.1"/>
    <property type="molecule type" value="Genomic_DNA"/>
</dbReference>
<dbReference type="STRING" id="1122181.GCA_000382265_02493"/>
<dbReference type="RefSeq" id="WP_087212912.1">
    <property type="nucleotide sequence ID" value="NZ_CP021431.1"/>
</dbReference>
<sequence length="285" mass="29447">MPFVRLHDVGPRDGLQNEKRVIPVAAKVALIDLLGRSGLRDIEIGSFVSPKWVPQMADTPQVMAQIAAVPGLRYGVLVPNLRGWERFMAARVPGVCYEVAVFVAASEGFSRSNLNCTVAESIAQLRPVVAAAQAAGVALRGYISCVTDCPFDGPIAPEAVAKVAALLRALAPMPLSLGDTIGKATPARVAAMLDAILQVVPADQLAGHFHDTGGQALANIETALDKGLRAFDSAVGGLGGCPYAPGAPGNVATEKVLALLQGAGFETGIDPAVIAEAAILARGMR</sequence>
<organism evidence="5 6">
    <name type="scientific">Yoonia vestfoldensis</name>
    <dbReference type="NCBI Taxonomy" id="245188"/>
    <lineage>
        <taxon>Bacteria</taxon>
        <taxon>Pseudomonadati</taxon>
        <taxon>Pseudomonadota</taxon>
        <taxon>Alphaproteobacteria</taxon>
        <taxon>Rhodobacterales</taxon>
        <taxon>Paracoccaceae</taxon>
        <taxon>Yoonia</taxon>
    </lineage>
</organism>
<dbReference type="InterPro" id="IPR013785">
    <property type="entry name" value="Aldolase_TIM"/>
</dbReference>
<feature type="domain" description="Pyruvate carboxyltransferase" evidence="4">
    <location>
        <begin position="4"/>
        <end position="275"/>
    </location>
</feature>
<protein>
    <submittedName>
        <fullName evidence="5">3-hydroxy-3-isohexenylglutaryl-CoA/hydroxy-methylglutaryl-CoA lyase</fullName>
        <ecNumber evidence="5">4.1.3.26</ecNumber>
    </submittedName>
</protein>
<dbReference type="PANTHER" id="PTHR42738">
    <property type="entry name" value="HYDROXYMETHYLGLUTARYL-COA LYASE"/>
    <property type="match status" value="1"/>
</dbReference>
<dbReference type="GO" id="GO:0004419">
    <property type="term" value="F:hydroxymethylglutaryl-CoA lyase activity"/>
    <property type="evidence" value="ECO:0007669"/>
    <property type="project" value="TreeGrafter"/>
</dbReference>
<dbReference type="GO" id="GO:0047445">
    <property type="term" value="F:3-hydroxy-3-isohexenylglutaryl-CoA lyase activity"/>
    <property type="evidence" value="ECO:0007669"/>
    <property type="project" value="UniProtKB-EC"/>
</dbReference>
<dbReference type="OrthoDB" id="9784013at2"/>
<dbReference type="Proteomes" id="UP000195273">
    <property type="component" value="Chromosome"/>
</dbReference>
<dbReference type="PANTHER" id="PTHR42738:SF7">
    <property type="entry name" value="HYDROXYMETHYLGLUTARYL-COA LYASE"/>
    <property type="match status" value="1"/>
</dbReference>
<keyword evidence="6" id="KW-1185">Reference proteome</keyword>
<dbReference type="GO" id="GO:0046951">
    <property type="term" value="P:ketone body biosynthetic process"/>
    <property type="evidence" value="ECO:0007669"/>
    <property type="project" value="TreeGrafter"/>
</dbReference>
<evidence type="ECO:0000313" key="5">
    <source>
        <dbReference type="EMBL" id="ARU01123.1"/>
    </source>
</evidence>
<evidence type="ECO:0000256" key="2">
    <source>
        <dbReference type="ARBA" id="ARBA00022723"/>
    </source>
</evidence>
<dbReference type="Pfam" id="PF00682">
    <property type="entry name" value="HMGL-like"/>
    <property type="match status" value="1"/>
</dbReference>
<comment type="similarity">
    <text evidence="1">Belongs to the HMG-CoA lyase family.</text>
</comment>
<dbReference type="GO" id="GO:0006552">
    <property type="term" value="P:L-leucine catabolic process"/>
    <property type="evidence" value="ECO:0007669"/>
    <property type="project" value="TreeGrafter"/>
</dbReference>
<dbReference type="EC" id="4.1.3.26" evidence="5"/>
<dbReference type="AlphaFoldDB" id="A0A1Y0EC35"/>
<dbReference type="PROSITE" id="PS50991">
    <property type="entry name" value="PYR_CT"/>
    <property type="match status" value="1"/>
</dbReference>
<gene>
    <name evidence="5" type="primary">liuE</name>
    <name evidence="5" type="ORF">LOKVESSMR4R_01810</name>
</gene>
<dbReference type="InterPro" id="IPR000891">
    <property type="entry name" value="PYR_CT"/>
</dbReference>
<dbReference type="InterPro" id="IPR043594">
    <property type="entry name" value="HMGL"/>
</dbReference>
<dbReference type="CDD" id="cd07938">
    <property type="entry name" value="DRE_TIM_HMGL"/>
    <property type="match status" value="1"/>
</dbReference>
<keyword evidence="2" id="KW-0479">Metal-binding</keyword>
<evidence type="ECO:0000256" key="3">
    <source>
        <dbReference type="ARBA" id="ARBA00023239"/>
    </source>
</evidence>
<dbReference type="NCBIfam" id="NF004283">
    <property type="entry name" value="PRK05692.1"/>
    <property type="match status" value="1"/>
</dbReference>
<proteinExistence type="inferred from homology"/>
<name>A0A1Y0EC35_9RHOB</name>